<proteinExistence type="predicted"/>
<protein>
    <submittedName>
        <fullName evidence="1">Uncharacterized protein</fullName>
    </submittedName>
</protein>
<organism evidence="1 2">
    <name type="scientific">Citrobacter youngae ATCC 29220</name>
    <dbReference type="NCBI Taxonomy" id="500640"/>
    <lineage>
        <taxon>Bacteria</taxon>
        <taxon>Pseudomonadati</taxon>
        <taxon>Pseudomonadota</taxon>
        <taxon>Gammaproteobacteria</taxon>
        <taxon>Enterobacterales</taxon>
        <taxon>Enterobacteriaceae</taxon>
        <taxon>Citrobacter</taxon>
        <taxon>Citrobacter freundii complex</taxon>
    </lineage>
</organism>
<accession>D4BC64</accession>
<name>D4BC64_9ENTR</name>
<dbReference type="Proteomes" id="UP000003880">
    <property type="component" value="Unassembled WGS sequence"/>
</dbReference>
<dbReference type="HOGENOM" id="CLU_3197846_0_0_6"/>
<gene>
    <name evidence="1" type="ORF">CIT292_08007</name>
</gene>
<reference evidence="1 2" key="1">
    <citation type="submission" date="2010-02" db="EMBL/GenBank/DDBJ databases">
        <authorList>
            <person name="Weinstock G."/>
            <person name="Sodergren E."/>
            <person name="Clifton S."/>
            <person name="Fulton L."/>
            <person name="Fulton B."/>
            <person name="Courtney L."/>
            <person name="Fronick C."/>
            <person name="Harrison M."/>
            <person name="Strong C."/>
            <person name="Farmer C."/>
            <person name="Delahaunty K."/>
            <person name="Markovic C."/>
            <person name="Hall O."/>
            <person name="Minx P."/>
            <person name="Tomlinson C."/>
            <person name="Mitreva M."/>
            <person name="Nelson J."/>
            <person name="Hou S."/>
            <person name="Wollam A."/>
            <person name="Pepin K.H."/>
            <person name="Johnson M."/>
            <person name="Bhonagiri V."/>
            <person name="Zhang X."/>
            <person name="Suruliraj S."/>
            <person name="Warren W."/>
            <person name="Chinwalla A."/>
            <person name="Mardis E.R."/>
            <person name="Wilson R.K."/>
        </authorList>
    </citation>
    <scope>NUCLEOTIDE SEQUENCE [LARGE SCALE GENOMIC DNA]</scope>
    <source>
        <strain evidence="1 2">ATCC 29220</strain>
    </source>
</reference>
<sequence length="45" mass="5291">MINLSQVCSVSQCSGKKTLFRRCDKYHVFLCERKSNRIDVINQKN</sequence>
<dbReference type="EMBL" id="ABWL02000007">
    <property type="protein sequence ID" value="EFE08683.1"/>
    <property type="molecule type" value="Genomic_DNA"/>
</dbReference>
<dbReference type="AlphaFoldDB" id="D4BC64"/>
<comment type="caution">
    <text evidence="1">The sequence shown here is derived from an EMBL/GenBank/DDBJ whole genome shotgun (WGS) entry which is preliminary data.</text>
</comment>
<evidence type="ECO:0000313" key="2">
    <source>
        <dbReference type="Proteomes" id="UP000003880"/>
    </source>
</evidence>
<evidence type="ECO:0000313" key="1">
    <source>
        <dbReference type="EMBL" id="EFE08683.1"/>
    </source>
</evidence>